<evidence type="ECO:0000313" key="5">
    <source>
        <dbReference type="Proteomes" id="UP000054558"/>
    </source>
</evidence>
<feature type="region of interest" description="Disordered" evidence="3">
    <location>
        <begin position="866"/>
        <end position="892"/>
    </location>
</feature>
<feature type="compositionally biased region" description="Pro residues" evidence="3">
    <location>
        <begin position="506"/>
        <end position="517"/>
    </location>
</feature>
<sequence>MTCLSREEARKGVKRKAEWDAENREAQRRRLQQASAEELNTLAEEAAEMARAKKCLDESVDKYLKKAHLSSGPGPSQEEAEVAGAGPASAPSRTASVAVEVDLPRQPVPPVKPAQLLREDEPAEVDVPGQPVQELRTTPGLRRPGSEAAEAERERLAAEAREQAAEAERERLAAEARARKEPPAPLPREDQPAKGEAPEPSVEAPPAQPAPEDAPAEPPAQPALLPREDEPTEPPPLQPAPLPQEDAPAEAGPPGQSVQPPPAQPVPLLTYDEWQNKWEHKLISFRIEHPDEEKDINGYLDGYNHLLPFLQLLEASFPSFYPLIDVSAHTLARQISSAEAKGRRFTGGWFHVKDVPTATKPNHFTFLLIDRETNTAEYFDSCGVDTAVLTWIEKRFGCKVVSATTCHQSEGKECLVYCCYFVKERLLRETYGVPYGTSFAEFEAVPIPPGLMLIERNRLFPPASRPGQLPPPFLSPFEARARAGARARAASIVQRAWRRFRNQAQPQPPLPPPPPPISQALSPAPGVVPLDTPNPETLTPGPSQPSPTIERVTKAASPLPDRGPVPDAPDPSQPNPTLDRVAPCPSQPSPTLKRSLRLRERVAQADSPSPPSAPSPPTQSPDRGPVPADAPAPSQLSPTAKLLRSLETDSETLYDAGEYAAAELGYRDAIFLLLPSSPCAELADRYTDLGLALFNQGRFFAAEAPFRSSLQEKERLSLVGENDHYNLANTLAMKAFGLTSEARRQTLEEALSEARSELNLVKPAAVEDLDVDDNAVTLADEICRRLEPVEEGHTSCDVICKKTWGVLFKKAEAKVRAKGKRKRADNAPKIRCVCGDCGGRDAAVSLEGFAEHAGCGGDWRETVLRNLPTSTQKLNDDREDRETEGEEQENEGDALLKQGRFEEALGCYEKVLKEVGVRKGPCDLEIALALSDVGVCLYNLDRDREAELFQRRALEITEQELGMEHEETGRAAANLARSLRVLGQKEEAMHLFHRALDVRELLARTQEGGVEAQIEGGAVDPGVTKARERSLELAEALEDVGESLNSLGRGLQGAPYRKRCLVIKQEEPGIEDVTTADLLALHSTMESSLSARMRHAKEPRTPSATKLSKSRSHIECMTRLDVICHPSSASQPSTREAKTGRMYFDKQDPNVTPLVICNCRECGRNPCRTGEGGEPAEGETPEAPGDAVVVTFAETVEIVEVEKVAREWQRRTVEKPGKGELDIEVEMLSEVV</sequence>
<dbReference type="SUPFAM" id="SSF48452">
    <property type="entry name" value="TPR-like"/>
    <property type="match status" value="1"/>
</dbReference>
<dbReference type="InterPro" id="IPR011990">
    <property type="entry name" value="TPR-like_helical_dom_sf"/>
</dbReference>
<evidence type="ECO:0000313" key="4">
    <source>
        <dbReference type="EMBL" id="GAQ90967.1"/>
    </source>
</evidence>
<feature type="compositionally biased region" description="Basic and acidic residues" evidence="3">
    <location>
        <begin position="1"/>
        <end position="28"/>
    </location>
</feature>
<dbReference type="OrthoDB" id="771227at2759"/>
<reference evidence="4 5" key="1">
    <citation type="journal article" date="2014" name="Nat. Commun.">
        <title>Klebsormidium flaccidum genome reveals primary factors for plant terrestrial adaptation.</title>
        <authorList>
            <person name="Hori K."/>
            <person name="Maruyama F."/>
            <person name="Fujisawa T."/>
            <person name="Togashi T."/>
            <person name="Yamamoto N."/>
            <person name="Seo M."/>
            <person name="Sato S."/>
            <person name="Yamada T."/>
            <person name="Mori H."/>
            <person name="Tajima N."/>
            <person name="Moriyama T."/>
            <person name="Ikeuchi M."/>
            <person name="Watanabe M."/>
            <person name="Wada H."/>
            <person name="Kobayashi K."/>
            <person name="Saito M."/>
            <person name="Masuda T."/>
            <person name="Sasaki-Sekimoto Y."/>
            <person name="Mashiguchi K."/>
            <person name="Awai K."/>
            <person name="Shimojima M."/>
            <person name="Masuda S."/>
            <person name="Iwai M."/>
            <person name="Nobusawa T."/>
            <person name="Narise T."/>
            <person name="Kondo S."/>
            <person name="Saito H."/>
            <person name="Sato R."/>
            <person name="Murakawa M."/>
            <person name="Ihara Y."/>
            <person name="Oshima-Yamada Y."/>
            <person name="Ohtaka K."/>
            <person name="Satoh M."/>
            <person name="Sonobe K."/>
            <person name="Ishii M."/>
            <person name="Ohtani R."/>
            <person name="Kanamori-Sato M."/>
            <person name="Honoki R."/>
            <person name="Miyazaki D."/>
            <person name="Mochizuki H."/>
            <person name="Umetsu J."/>
            <person name="Higashi K."/>
            <person name="Shibata D."/>
            <person name="Kamiya Y."/>
            <person name="Sato N."/>
            <person name="Nakamura Y."/>
            <person name="Tabata S."/>
            <person name="Ida S."/>
            <person name="Kurokawa K."/>
            <person name="Ohta H."/>
        </authorList>
    </citation>
    <scope>NUCLEOTIDE SEQUENCE [LARGE SCALE GENOMIC DNA]</scope>
    <source>
        <strain evidence="4 5">NIES-2285</strain>
    </source>
</reference>
<dbReference type="Proteomes" id="UP000054558">
    <property type="component" value="Unassembled WGS sequence"/>
</dbReference>
<dbReference type="InterPro" id="IPR019734">
    <property type="entry name" value="TPR_rpt"/>
</dbReference>
<gene>
    <name evidence="4" type="ORF">KFL_007080050</name>
</gene>
<dbReference type="Pfam" id="PF13374">
    <property type="entry name" value="TPR_10"/>
    <property type="match status" value="1"/>
</dbReference>
<keyword evidence="2" id="KW-0802">TPR repeat</keyword>
<feature type="compositionally biased region" description="Pro residues" evidence="3">
    <location>
        <begin position="561"/>
        <end position="574"/>
    </location>
</feature>
<keyword evidence="5" id="KW-1185">Reference proteome</keyword>
<feature type="compositionally biased region" description="Low complexity" evidence="3">
    <location>
        <begin position="243"/>
        <end position="258"/>
    </location>
</feature>
<dbReference type="EMBL" id="DF237657">
    <property type="protein sequence ID" value="GAQ90967.1"/>
    <property type="molecule type" value="Genomic_DNA"/>
</dbReference>
<feature type="compositionally biased region" description="Pro residues" evidence="3">
    <location>
        <begin position="608"/>
        <end position="619"/>
    </location>
</feature>
<dbReference type="Gene3D" id="1.25.40.10">
    <property type="entry name" value="Tetratricopeptide repeat domain"/>
    <property type="match status" value="1"/>
</dbReference>
<dbReference type="Pfam" id="PF13424">
    <property type="entry name" value="TPR_12"/>
    <property type="match status" value="1"/>
</dbReference>
<evidence type="ECO:0000256" key="1">
    <source>
        <dbReference type="ARBA" id="ARBA00022737"/>
    </source>
</evidence>
<feature type="compositionally biased region" description="Pro residues" evidence="3">
    <location>
        <begin position="233"/>
        <end position="242"/>
    </location>
</feature>
<dbReference type="OMA" id="KQHEENC"/>
<feature type="region of interest" description="Disordered" evidence="3">
    <location>
        <begin position="503"/>
        <end position="638"/>
    </location>
</feature>
<keyword evidence="1" id="KW-0677">Repeat</keyword>
<dbReference type="STRING" id="105231.A0A1Y1IQR5"/>
<feature type="region of interest" description="Disordered" evidence="3">
    <location>
        <begin position="1091"/>
        <end position="1111"/>
    </location>
</feature>
<name>A0A1Y1IQR5_KLENI</name>
<evidence type="ECO:0000256" key="3">
    <source>
        <dbReference type="SAM" id="MobiDB-lite"/>
    </source>
</evidence>
<feature type="compositionally biased region" description="Basic and acidic residues" evidence="3">
    <location>
        <begin position="150"/>
        <end position="197"/>
    </location>
</feature>
<organism evidence="4 5">
    <name type="scientific">Klebsormidium nitens</name>
    <name type="common">Green alga</name>
    <name type="synonym">Ulothrix nitens</name>
    <dbReference type="NCBI Taxonomy" id="105231"/>
    <lineage>
        <taxon>Eukaryota</taxon>
        <taxon>Viridiplantae</taxon>
        <taxon>Streptophyta</taxon>
        <taxon>Klebsormidiophyceae</taxon>
        <taxon>Klebsormidiales</taxon>
        <taxon>Klebsormidiaceae</taxon>
        <taxon>Klebsormidium</taxon>
    </lineage>
</organism>
<dbReference type="PANTHER" id="PTHR45641:SF19">
    <property type="entry name" value="NEPHROCYSTIN-3"/>
    <property type="match status" value="1"/>
</dbReference>
<feature type="region of interest" description="Disordered" evidence="3">
    <location>
        <begin position="1"/>
        <end position="32"/>
    </location>
</feature>
<feature type="region of interest" description="Disordered" evidence="3">
    <location>
        <begin position="66"/>
        <end position="268"/>
    </location>
</feature>
<dbReference type="AlphaFoldDB" id="A0A1Y1IQR5"/>
<dbReference type="SMART" id="SM00028">
    <property type="entry name" value="TPR"/>
    <property type="match status" value="4"/>
</dbReference>
<accession>A0A1Y1IQR5</accession>
<dbReference type="PANTHER" id="PTHR45641">
    <property type="entry name" value="TETRATRICOPEPTIDE REPEAT PROTEIN (AFU_ORTHOLOGUE AFUA_6G03870)"/>
    <property type="match status" value="1"/>
</dbReference>
<evidence type="ECO:0000256" key="2">
    <source>
        <dbReference type="ARBA" id="ARBA00022803"/>
    </source>
</evidence>
<feature type="compositionally biased region" description="Acidic residues" evidence="3">
    <location>
        <begin position="882"/>
        <end position="892"/>
    </location>
</feature>
<protein>
    <submittedName>
        <fullName evidence="4">Uncharacterized protein</fullName>
    </submittedName>
</protein>
<proteinExistence type="predicted"/>
<feature type="compositionally biased region" description="Low complexity" evidence="3">
    <location>
        <begin position="198"/>
        <end position="213"/>
    </location>
</feature>